<feature type="binding site" evidence="5">
    <location>
        <position position="253"/>
    </location>
    <ligand>
        <name>S-adenosyl-L-methionine</name>
        <dbReference type="ChEBI" id="CHEBI:59789"/>
    </ligand>
</feature>
<feature type="domain" description="SAM-dependent MTase RsmB/NOP-type" evidence="6">
    <location>
        <begin position="139"/>
        <end position="389"/>
    </location>
</feature>
<dbReference type="InterPro" id="IPR054728">
    <property type="entry name" value="RsmB-like_ferredoxin"/>
</dbReference>
<sequence>MTPAARIAAAIPLLDAIAAGEPAERALTNWGRAHRFAGSGDRAAVRDHVYDALRCRGSFAALGGGADGRGLMLGMCRAAGIDPATVFTGAGHAPAPMTEAEAAALARPVPAAADLAASDWPDWLLGQLRADLGADFDAVSEAMRARAPVFLRVNLARATVPEAAQALAQEGIATEPHPLAATALRVLSGARRIAASQAYLQGLVELQDVASQAAIGGLALPEAARVLDYCAGGGGKALALAAAHPGVRITAHDIDPGRMKDIPPRAARAGARIALAAPGKVSGAFDLVLVDAPCSGSGTWRRTPEAKWRLTPARLAELTARQDQILDRAAAHVAPGGQLLYMTCSLLSAENDARLSAFVQRGGLALAECRRYSPRDGGDGFFAARLSRL</sequence>
<gene>
    <name evidence="7" type="ORF">SAMN04244550_01495</name>
</gene>
<accession>A0A1G7HDJ6</accession>
<feature type="binding site" evidence="5">
    <location>
        <position position="291"/>
    </location>
    <ligand>
        <name>S-adenosyl-L-methionine</name>
        <dbReference type="ChEBI" id="CHEBI:59789"/>
    </ligand>
</feature>
<evidence type="ECO:0000256" key="2">
    <source>
        <dbReference type="ARBA" id="ARBA00022679"/>
    </source>
</evidence>
<feature type="active site" description="Nucleophile" evidence="5">
    <location>
        <position position="344"/>
    </location>
</feature>
<evidence type="ECO:0000256" key="3">
    <source>
        <dbReference type="ARBA" id="ARBA00022691"/>
    </source>
</evidence>
<proteinExistence type="inferred from homology"/>
<dbReference type="Gene3D" id="3.40.50.150">
    <property type="entry name" value="Vaccinia Virus protein VP39"/>
    <property type="match status" value="1"/>
</dbReference>
<comment type="similarity">
    <text evidence="5">Belongs to the class I-like SAM-binding methyltransferase superfamily. RsmB/NOP family.</text>
</comment>
<dbReference type="GO" id="GO:0008173">
    <property type="term" value="F:RNA methyltransferase activity"/>
    <property type="evidence" value="ECO:0007669"/>
    <property type="project" value="InterPro"/>
</dbReference>
<dbReference type="RefSeq" id="WP_074553357.1">
    <property type="nucleotide sequence ID" value="NZ_CP119563.1"/>
</dbReference>
<dbReference type="Gene3D" id="3.30.70.1170">
    <property type="entry name" value="Sun protein, domain 3"/>
    <property type="match status" value="1"/>
</dbReference>
<dbReference type="InterPro" id="IPR023267">
    <property type="entry name" value="RCMT"/>
</dbReference>
<dbReference type="PANTHER" id="PTHR22807:SF53">
    <property type="entry name" value="RIBOSOMAL RNA SMALL SUBUNIT METHYLTRANSFERASE B-RELATED"/>
    <property type="match status" value="1"/>
</dbReference>
<keyword evidence="1 5" id="KW-0489">Methyltransferase</keyword>
<keyword evidence="4 5" id="KW-0694">RNA-binding</keyword>
<dbReference type="InterPro" id="IPR049560">
    <property type="entry name" value="MeTrfase_RsmB-F_NOP2_cat"/>
</dbReference>
<evidence type="ECO:0000313" key="7">
    <source>
        <dbReference type="EMBL" id="SDE98426.1"/>
    </source>
</evidence>
<dbReference type="Pfam" id="PF22458">
    <property type="entry name" value="RsmF-B_ferredox"/>
    <property type="match status" value="1"/>
</dbReference>
<dbReference type="GO" id="GO:0003723">
    <property type="term" value="F:RNA binding"/>
    <property type="evidence" value="ECO:0007669"/>
    <property type="project" value="UniProtKB-UniRule"/>
</dbReference>
<evidence type="ECO:0000256" key="5">
    <source>
        <dbReference type="PROSITE-ProRule" id="PRU01023"/>
    </source>
</evidence>
<evidence type="ECO:0000313" key="8">
    <source>
        <dbReference type="Proteomes" id="UP000183812"/>
    </source>
</evidence>
<dbReference type="EMBL" id="FNAY01000005">
    <property type="protein sequence ID" value="SDE98426.1"/>
    <property type="molecule type" value="Genomic_DNA"/>
</dbReference>
<dbReference type="AlphaFoldDB" id="A0A1G7HDJ6"/>
<evidence type="ECO:0000256" key="4">
    <source>
        <dbReference type="ARBA" id="ARBA00022884"/>
    </source>
</evidence>
<evidence type="ECO:0000259" key="6">
    <source>
        <dbReference type="PROSITE" id="PS51686"/>
    </source>
</evidence>
<keyword evidence="3 5" id="KW-0949">S-adenosyl-L-methionine</keyword>
<dbReference type="InterPro" id="IPR029063">
    <property type="entry name" value="SAM-dependent_MTases_sf"/>
</dbReference>
<organism evidence="7 8">
    <name type="scientific">Rhodobacter capsulatus</name>
    <name type="common">Rhodopseudomonas capsulata</name>
    <dbReference type="NCBI Taxonomy" id="1061"/>
    <lineage>
        <taxon>Bacteria</taxon>
        <taxon>Pseudomonadati</taxon>
        <taxon>Pseudomonadota</taxon>
        <taxon>Alphaproteobacteria</taxon>
        <taxon>Rhodobacterales</taxon>
        <taxon>Rhodobacter group</taxon>
        <taxon>Rhodobacter</taxon>
    </lineage>
</organism>
<dbReference type="SUPFAM" id="SSF53335">
    <property type="entry name" value="S-adenosyl-L-methionine-dependent methyltransferases"/>
    <property type="match status" value="1"/>
</dbReference>
<dbReference type="OrthoDB" id="9810297at2"/>
<dbReference type="InterPro" id="IPR001678">
    <property type="entry name" value="MeTrfase_RsmB-F_NOP2_dom"/>
</dbReference>
<dbReference type="Pfam" id="PF01189">
    <property type="entry name" value="Methyltr_RsmB-F"/>
    <property type="match status" value="1"/>
</dbReference>
<keyword evidence="2 5" id="KW-0808">Transferase</keyword>
<reference evidence="7 8" key="1">
    <citation type="submission" date="2016-10" db="EMBL/GenBank/DDBJ databases">
        <authorList>
            <person name="de Groot N.N."/>
        </authorList>
    </citation>
    <scope>NUCLEOTIDE SEQUENCE [LARGE SCALE GENOMIC DNA]</scope>
    <source>
        <strain evidence="8">DSM 938 / 37b4</strain>
    </source>
</reference>
<name>A0A1G7HDJ6_RHOCA</name>
<protein>
    <submittedName>
        <fullName evidence="7">16S rRNA (Cytosine967-C5)-methyltransferase</fullName>
    </submittedName>
</protein>
<dbReference type="PANTHER" id="PTHR22807">
    <property type="entry name" value="NOP2 YEAST -RELATED NOL1/NOP2/FMU SUN DOMAIN-CONTAINING"/>
    <property type="match status" value="1"/>
</dbReference>
<dbReference type="PROSITE" id="PS51686">
    <property type="entry name" value="SAM_MT_RSMB_NOP"/>
    <property type="match status" value="1"/>
</dbReference>
<evidence type="ECO:0000256" key="1">
    <source>
        <dbReference type="ARBA" id="ARBA00022603"/>
    </source>
</evidence>
<dbReference type="PRINTS" id="PR02008">
    <property type="entry name" value="RCMTFAMILY"/>
</dbReference>
<dbReference type="GO" id="GO:0001510">
    <property type="term" value="P:RNA methylation"/>
    <property type="evidence" value="ECO:0007669"/>
    <property type="project" value="InterPro"/>
</dbReference>
<dbReference type="Proteomes" id="UP000183812">
    <property type="component" value="Unassembled WGS sequence"/>
</dbReference>
<comment type="caution">
    <text evidence="5">Lacks conserved residue(s) required for the propagation of feature annotation.</text>
</comment>